<dbReference type="EMBL" id="JADIKE010000024">
    <property type="protein sequence ID" value="MBM7124146.1"/>
    <property type="molecule type" value="Genomic_DNA"/>
</dbReference>
<protein>
    <submittedName>
        <fullName evidence="2">Uncharacterized protein</fullName>
    </submittedName>
</protein>
<dbReference type="Proteomes" id="UP001430149">
    <property type="component" value="Unassembled WGS sequence"/>
</dbReference>
<evidence type="ECO:0000313" key="2">
    <source>
        <dbReference type="EMBL" id="MBM7124146.1"/>
    </source>
</evidence>
<proteinExistence type="predicted"/>
<feature type="compositionally biased region" description="Polar residues" evidence="1">
    <location>
        <begin position="15"/>
        <end position="29"/>
    </location>
</feature>
<reference evidence="2" key="1">
    <citation type="submission" date="2020-10" db="EMBL/GenBank/DDBJ databases">
        <title>Phylogeny of dyella-like bacteria.</title>
        <authorList>
            <person name="Fu J."/>
        </authorList>
    </citation>
    <scope>NUCLEOTIDE SEQUENCE</scope>
    <source>
        <strain evidence="2">DHOC52</strain>
    </source>
</reference>
<keyword evidence="3" id="KW-1185">Reference proteome</keyword>
<feature type="region of interest" description="Disordered" evidence="1">
    <location>
        <begin position="1"/>
        <end position="63"/>
    </location>
</feature>
<feature type="compositionally biased region" description="Polar residues" evidence="1">
    <location>
        <begin position="40"/>
        <end position="50"/>
    </location>
</feature>
<evidence type="ECO:0000256" key="1">
    <source>
        <dbReference type="SAM" id="MobiDB-lite"/>
    </source>
</evidence>
<name>A0ABS2JYR0_9GAMM</name>
<sequence>MSNEEIVRSIPNAISGESSNHEATSTNRSELSRRFIATIGENNPPTSNAYCENPIRDPSDDRSISSPELILTICDGGRLVAWSRTRMDPHTTSPADVAYKVKRLKNLVLIGIAYSPSQYTPIEVASSFPSGD</sequence>
<organism evidence="2 3">
    <name type="scientific">Dyella flava</name>
    <dbReference type="NCBI Taxonomy" id="1920170"/>
    <lineage>
        <taxon>Bacteria</taxon>
        <taxon>Pseudomonadati</taxon>
        <taxon>Pseudomonadota</taxon>
        <taxon>Gammaproteobacteria</taxon>
        <taxon>Lysobacterales</taxon>
        <taxon>Rhodanobacteraceae</taxon>
        <taxon>Dyella</taxon>
    </lineage>
</organism>
<dbReference type="RefSeq" id="WP_284384710.1">
    <property type="nucleotide sequence ID" value="NZ_BSNR01000006.1"/>
</dbReference>
<accession>A0ABS2JYR0</accession>
<gene>
    <name evidence="2" type="ORF">ISP19_02035</name>
</gene>
<comment type="caution">
    <text evidence="2">The sequence shown here is derived from an EMBL/GenBank/DDBJ whole genome shotgun (WGS) entry which is preliminary data.</text>
</comment>
<evidence type="ECO:0000313" key="3">
    <source>
        <dbReference type="Proteomes" id="UP001430149"/>
    </source>
</evidence>
<feature type="compositionally biased region" description="Basic and acidic residues" evidence="1">
    <location>
        <begin position="54"/>
        <end position="63"/>
    </location>
</feature>